<dbReference type="InterPro" id="IPR017440">
    <property type="entry name" value="Cit_synth/succinyl-CoA_lig_AS"/>
</dbReference>
<evidence type="ECO:0000313" key="6">
    <source>
        <dbReference type="EMBL" id="KAK7408368.1"/>
    </source>
</evidence>
<dbReference type="PROSITE" id="PS50975">
    <property type="entry name" value="ATP_GRASP"/>
    <property type="match status" value="1"/>
</dbReference>
<evidence type="ECO:0000313" key="7">
    <source>
        <dbReference type="Proteomes" id="UP001498476"/>
    </source>
</evidence>
<accession>A0ABR1GSK1</accession>
<name>A0ABR1GSK1_9HYPO</name>
<dbReference type="InterPro" id="IPR017866">
    <property type="entry name" value="Succ-CoA_synthase_bsu_CS"/>
</dbReference>
<dbReference type="InterPro" id="IPR036291">
    <property type="entry name" value="NAD(P)-bd_dom_sf"/>
</dbReference>
<dbReference type="PROSITE" id="PS00399">
    <property type="entry name" value="SUCCINYL_COA_LIG_2"/>
    <property type="match status" value="1"/>
</dbReference>
<dbReference type="SUPFAM" id="SSF51735">
    <property type="entry name" value="NAD(P)-binding Rossmann-fold domains"/>
    <property type="match status" value="1"/>
</dbReference>
<evidence type="ECO:0000256" key="3">
    <source>
        <dbReference type="ARBA" id="ARBA00022741"/>
    </source>
</evidence>
<dbReference type="PANTHER" id="PTHR11117">
    <property type="entry name" value="SUCCINYL-COA LIGASE SUBUNIT ALPHA"/>
    <property type="match status" value="1"/>
</dbReference>
<reference evidence="6 7" key="1">
    <citation type="journal article" date="2025" name="Microbiol. Resour. Announc.">
        <title>Draft genome sequences for Neonectria magnoliae and Neonectria punicea, canker pathogens of Liriodendron tulipifera and Acer saccharum in West Virginia.</title>
        <authorList>
            <person name="Petronek H.M."/>
            <person name="Kasson M.T."/>
            <person name="Metheny A.M."/>
            <person name="Stauder C.M."/>
            <person name="Lovett B."/>
            <person name="Lynch S.C."/>
            <person name="Garnas J.R."/>
            <person name="Kasson L.R."/>
            <person name="Stajich J.E."/>
        </authorList>
    </citation>
    <scope>NUCLEOTIDE SEQUENCE [LARGE SCALE GENOMIC DNA]</scope>
    <source>
        <strain evidence="6 7">NRRL 64653</strain>
    </source>
</reference>
<dbReference type="PROSITE" id="PS01217">
    <property type="entry name" value="SUCCINYL_COA_LIG_3"/>
    <property type="match status" value="1"/>
</dbReference>
<dbReference type="Pfam" id="PF08442">
    <property type="entry name" value="ATP-grasp_2"/>
    <property type="match status" value="1"/>
</dbReference>
<dbReference type="InterPro" id="IPR005811">
    <property type="entry name" value="SUCC_ACL_C"/>
</dbReference>
<dbReference type="InterPro" id="IPR013815">
    <property type="entry name" value="ATP_grasp_subdomain_1"/>
</dbReference>
<feature type="domain" description="ATP-grasp" evidence="5">
    <location>
        <begin position="311"/>
        <end position="544"/>
    </location>
</feature>
<evidence type="ECO:0000256" key="4">
    <source>
        <dbReference type="PROSITE-ProRule" id="PRU00409"/>
    </source>
</evidence>
<dbReference type="PANTHER" id="PTHR11117:SF6">
    <property type="entry name" value="SYNTHETASE SUBUNIT ALPHA, PUTATIVE (AFU_ORTHOLOGUE AFUA_1G10830)-RELATED"/>
    <property type="match status" value="1"/>
</dbReference>
<comment type="caution">
    <text evidence="6">The sequence shown here is derived from an EMBL/GenBank/DDBJ whole genome shotgun (WGS) entry which is preliminary data.</text>
</comment>
<dbReference type="Pfam" id="PF00549">
    <property type="entry name" value="Ligase_CoA"/>
    <property type="match status" value="2"/>
</dbReference>
<dbReference type="InterPro" id="IPR016102">
    <property type="entry name" value="Succinyl-CoA_synth-like"/>
</dbReference>
<evidence type="ECO:0000259" key="5">
    <source>
        <dbReference type="PROSITE" id="PS50975"/>
    </source>
</evidence>
<gene>
    <name evidence="6" type="ORF">QQX98_009464</name>
</gene>
<dbReference type="Pfam" id="PF02629">
    <property type="entry name" value="CoA_binding"/>
    <property type="match status" value="1"/>
</dbReference>
<dbReference type="InterPro" id="IPR011761">
    <property type="entry name" value="ATP-grasp"/>
</dbReference>
<dbReference type="SMART" id="SM00881">
    <property type="entry name" value="CoA_binding"/>
    <property type="match status" value="1"/>
</dbReference>
<dbReference type="Gene3D" id="3.40.50.261">
    <property type="entry name" value="Succinyl-CoA synthetase domains"/>
    <property type="match status" value="2"/>
</dbReference>
<keyword evidence="7" id="KW-1185">Reference proteome</keyword>
<organism evidence="6 7">
    <name type="scientific">Neonectria punicea</name>
    <dbReference type="NCBI Taxonomy" id="979145"/>
    <lineage>
        <taxon>Eukaryota</taxon>
        <taxon>Fungi</taxon>
        <taxon>Dikarya</taxon>
        <taxon>Ascomycota</taxon>
        <taxon>Pezizomycotina</taxon>
        <taxon>Sordariomycetes</taxon>
        <taxon>Hypocreomycetidae</taxon>
        <taxon>Hypocreales</taxon>
        <taxon>Nectriaceae</taxon>
        <taxon>Neonectria</taxon>
    </lineage>
</organism>
<dbReference type="Gene3D" id="3.40.50.720">
    <property type="entry name" value="NAD(P)-binding Rossmann-like Domain"/>
    <property type="match status" value="1"/>
</dbReference>
<dbReference type="PRINTS" id="PR01798">
    <property type="entry name" value="SCOASYNTHASE"/>
</dbReference>
<dbReference type="InterPro" id="IPR033847">
    <property type="entry name" value="Citrt_syn/SCS-alpha_CS"/>
</dbReference>
<evidence type="ECO:0000256" key="2">
    <source>
        <dbReference type="ARBA" id="ARBA00022679"/>
    </source>
</evidence>
<protein>
    <recommendedName>
        <fullName evidence="5">ATP-grasp domain-containing protein</fullName>
    </recommendedName>
</protein>
<dbReference type="Gene3D" id="3.30.470.20">
    <property type="entry name" value="ATP-grasp fold, B domain"/>
    <property type="match status" value="1"/>
</dbReference>
<dbReference type="SUPFAM" id="SSF56059">
    <property type="entry name" value="Glutathione synthetase ATP-binding domain-like"/>
    <property type="match status" value="1"/>
</dbReference>
<sequence>MAFRGLNPSSLKHVSRFRSARSFSVTASLRGTYDGTIVNLDISKDTRVIYQGFTGKAATVNAQETIAYGTNIVGGVSPGRGGQTHLDLPVFNTVQEATDQVKPHASCLFVPAQHAARAITEAIEAEVPLVVSVAEHIPVHDMLRVQEVLRTQSRTRLVGPNCPGIIAPEQCRVGFMPYKQYAKGCVGIVSKSGTLSYEAVGSTTAAGLGQSIVVGMGGDILPGTTLADGLKLFFNHEDTKGIILIGEIGGEAELRAAELIREYRKLSPDPKPIVAMVTGQTAPEGRTMGHAGAIRFSGDVSAAAKAKALADAGAVVAGIPVPRGILAQSINEVKDAIRDLNGPCFIKPQILKANQGQGQLGSQVATNLDEGAEFASRILGHQVRNRPESGCPVTKLYVEETVQFDKIWQLCVTVDRENYRPVIKIHPRIIDKSLQVQELLEPPAAFHFSLTGGITSALTTAIAIELRLSNEELQNLEPIIQRLYTIFAEKEATTLHIKSLVRRSADGQLLCLDSDFTFDDAAESRQAAIFALRDYGQEISEEVEAEKHGLVYVRMDGDIGNVVNGAGLAMATNDAISLYGGKSANFLDGGGKANKDTMLQAFRIILRDERVKAILVNTYGGLTRCDMIAESVIAAATELGPLRVPVVVRLQGTNSAEGLKLLEEADLGLHVEADFGEAARKVVEVARQE</sequence>
<dbReference type="InterPro" id="IPR013650">
    <property type="entry name" value="ATP-grasp_succ-CoA_synth-type"/>
</dbReference>
<comment type="pathway">
    <text evidence="1">Carbohydrate metabolism; tricarboxylic acid cycle; succinate from succinyl-CoA (ligase route): step 1/1.</text>
</comment>
<dbReference type="InterPro" id="IPR003781">
    <property type="entry name" value="CoA-bd"/>
</dbReference>
<dbReference type="PROSITE" id="PS01216">
    <property type="entry name" value="SUCCINYL_COA_LIG_1"/>
    <property type="match status" value="1"/>
</dbReference>
<keyword evidence="2" id="KW-0808">Transferase</keyword>
<dbReference type="EMBL" id="JAZAVJ010000189">
    <property type="protein sequence ID" value="KAK7408368.1"/>
    <property type="molecule type" value="Genomic_DNA"/>
</dbReference>
<proteinExistence type="predicted"/>
<keyword evidence="4" id="KW-0067">ATP-binding</keyword>
<dbReference type="Gene3D" id="3.30.1490.20">
    <property type="entry name" value="ATP-grasp fold, A domain"/>
    <property type="match status" value="1"/>
</dbReference>
<dbReference type="SUPFAM" id="SSF52210">
    <property type="entry name" value="Succinyl-CoA synthetase domains"/>
    <property type="match status" value="2"/>
</dbReference>
<evidence type="ECO:0000256" key="1">
    <source>
        <dbReference type="ARBA" id="ARBA00005064"/>
    </source>
</evidence>
<dbReference type="Proteomes" id="UP001498476">
    <property type="component" value="Unassembled WGS sequence"/>
</dbReference>
<keyword evidence="3 4" id="KW-0547">Nucleotide-binding</keyword>